<dbReference type="EMBL" id="JAJKBJ010000009">
    <property type="protein sequence ID" value="MCL9684196.1"/>
    <property type="molecule type" value="Genomic_DNA"/>
</dbReference>
<name>A0A9X2D0K1_9GAMM</name>
<evidence type="ECO:0000313" key="2">
    <source>
        <dbReference type="Proteomes" id="UP001139721"/>
    </source>
</evidence>
<accession>A0A9X2D0K1</accession>
<dbReference type="AlphaFoldDB" id="A0A9X2D0K1"/>
<dbReference type="Proteomes" id="UP001139721">
    <property type="component" value="Unassembled WGS sequence"/>
</dbReference>
<organism evidence="1 2">
    <name type="scientific">Legionella maioricensis</name>
    <dbReference type="NCBI Taxonomy" id="2896528"/>
    <lineage>
        <taxon>Bacteria</taxon>
        <taxon>Pseudomonadati</taxon>
        <taxon>Pseudomonadota</taxon>
        <taxon>Gammaproteobacteria</taxon>
        <taxon>Legionellales</taxon>
        <taxon>Legionellaceae</taxon>
        <taxon>Legionella</taxon>
    </lineage>
</organism>
<proteinExistence type="predicted"/>
<sequence>PHAFKIGLEKARAFIKEMDWRDEICFHTDKRRAIEQIGYSSFGGEYVVYIVRHIPSQMLKTKIHNILIHCGIPTLLTIRMPLEKLSDKDLRSYLNHFICIWIEIYLLKRFKFEDCSHNPITHNSKSIVIPSYIYRHEHPRSWLEARKPFYCDKCSRVIPKKNNKTS</sequence>
<feature type="non-terminal residue" evidence="1">
    <location>
        <position position="1"/>
    </location>
</feature>
<reference evidence="1" key="1">
    <citation type="submission" date="2021-11" db="EMBL/GenBank/DDBJ databases">
        <title>Legionella maioricencis sp. nov., a new species isolated from hot water samples in Mallorca.</title>
        <authorList>
            <person name="Crespi S."/>
            <person name="Drasar V."/>
            <person name="Salva-Serra F."/>
            <person name="Jaen-Luchoro D."/>
            <person name="Pineiro-Iglesias B."/>
            <person name="Aliaga F."/>
            <person name="Fernandez-Juarez V."/>
            <person name="Coll G."/>
            <person name="Moore E.R.B."/>
            <person name="Bennasar-Figueras A."/>
        </authorList>
    </citation>
    <scope>NUCLEOTIDE SEQUENCE</scope>
    <source>
        <strain evidence="1">HCPI-6</strain>
    </source>
</reference>
<comment type="caution">
    <text evidence="1">The sequence shown here is derived from an EMBL/GenBank/DDBJ whole genome shotgun (WGS) entry which is preliminary data.</text>
</comment>
<dbReference type="RefSeq" id="WP_250456360.1">
    <property type="nucleotide sequence ID" value="NZ_JAJKBJ010000009.1"/>
</dbReference>
<gene>
    <name evidence="1" type="ORF">LOX96_08845</name>
</gene>
<protein>
    <submittedName>
        <fullName evidence="1">Uncharacterized protein</fullName>
    </submittedName>
</protein>
<keyword evidence="2" id="KW-1185">Reference proteome</keyword>
<evidence type="ECO:0000313" key="1">
    <source>
        <dbReference type="EMBL" id="MCL9684196.1"/>
    </source>
</evidence>